<reference evidence="3" key="1">
    <citation type="submission" date="2015-01" db="EMBL/GenBank/DDBJ databases">
        <title>The Genome Sequence of Cladophialophora bantiana CBS 173.52.</title>
        <authorList>
            <consortium name="The Broad Institute Genomics Platform"/>
            <person name="Cuomo C."/>
            <person name="de Hoog S."/>
            <person name="Gorbushina A."/>
            <person name="Stielow B."/>
            <person name="Teixiera M."/>
            <person name="Abouelleil A."/>
            <person name="Chapman S.B."/>
            <person name="Priest M."/>
            <person name="Young S.K."/>
            <person name="Wortman J."/>
            <person name="Nusbaum C."/>
            <person name="Birren B."/>
        </authorList>
    </citation>
    <scope>NUCLEOTIDE SEQUENCE [LARGE SCALE GENOMIC DNA]</scope>
    <source>
        <strain evidence="3">CBS 173.52</strain>
    </source>
</reference>
<evidence type="ECO:0000313" key="3">
    <source>
        <dbReference type="EMBL" id="KIW91807.1"/>
    </source>
</evidence>
<dbReference type="InterPro" id="IPR038305">
    <property type="entry name" value="HeLo_sf"/>
</dbReference>
<organism evidence="3 4">
    <name type="scientific">Cladophialophora bantiana (strain ATCC 10958 / CBS 173.52 / CDC B-1940 / NIH 8579)</name>
    <name type="common">Xylohypha bantiana</name>
    <dbReference type="NCBI Taxonomy" id="1442370"/>
    <lineage>
        <taxon>Eukaryota</taxon>
        <taxon>Fungi</taxon>
        <taxon>Dikarya</taxon>
        <taxon>Ascomycota</taxon>
        <taxon>Pezizomycotina</taxon>
        <taxon>Eurotiomycetes</taxon>
        <taxon>Chaetothyriomycetidae</taxon>
        <taxon>Chaetothyriales</taxon>
        <taxon>Herpotrichiellaceae</taxon>
        <taxon>Cladophialophora</taxon>
    </lineage>
</organism>
<name>A0A0D2FZB4_CLAB1</name>
<evidence type="ECO:0000256" key="1">
    <source>
        <dbReference type="SAM" id="MobiDB-lite"/>
    </source>
</evidence>
<dbReference type="OrthoDB" id="1911848at2759"/>
<dbReference type="Gene3D" id="1.20.120.1020">
    <property type="entry name" value="Prion-inhibition and propagation, HeLo domain"/>
    <property type="match status" value="1"/>
</dbReference>
<evidence type="ECO:0000259" key="2">
    <source>
        <dbReference type="Pfam" id="PF14479"/>
    </source>
</evidence>
<protein>
    <recommendedName>
        <fullName evidence="2">Prion-inhibition and propagation HeLo domain-containing protein</fullName>
    </recommendedName>
</protein>
<dbReference type="Proteomes" id="UP000053789">
    <property type="component" value="Unassembled WGS sequence"/>
</dbReference>
<keyword evidence="4" id="KW-1185">Reference proteome</keyword>
<dbReference type="RefSeq" id="XP_016618476.1">
    <property type="nucleotide sequence ID" value="XM_016765507.1"/>
</dbReference>
<proteinExistence type="predicted"/>
<dbReference type="EMBL" id="KN846990">
    <property type="protein sequence ID" value="KIW91807.1"/>
    <property type="molecule type" value="Genomic_DNA"/>
</dbReference>
<dbReference type="Pfam" id="PF14479">
    <property type="entry name" value="HeLo"/>
    <property type="match status" value="1"/>
</dbReference>
<dbReference type="AlphaFoldDB" id="A0A0D2FZB4"/>
<feature type="domain" description="Prion-inhibition and propagation HeLo" evidence="2">
    <location>
        <begin position="8"/>
        <end position="216"/>
    </location>
</feature>
<dbReference type="InterPro" id="IPR029498">
    <property type="entry name" value="HeLo_dom"/>
</dbReference>
<evidence type="ECO:0000313" key="4">
    <source>
        <dbReference type="Proteomes" id="UP000053789"/>
    </source>
</evidence>
<sequence length="337" mass="38019">MSGLEALGAVASVVGVAGTIKTCIDLLDILSTARSAEHDLEDLLVHLQWQRVRFYCCVLETGFVDVVVSGQQESTQPDPDLETLLLFLPREFRFPFFLSHIQRTIVNMNPRLHATEQIIHRYCTGQTRSAKTWAERMACFSDTTSTSSIVALQSLAPESRKLGLWDKMRWAGRYVNQLTYLVETLRSYNTELESLLPLSRQRRLERRVERGLLTSRQLSDGLTTPGLNSHVPADSQDLRRAKHYRSLITLLEDSEQPQAKQLWQHRCREAGTSPGSPSSTRYWAGANPQPSHGGDQKHQLESYGTDRPRVCFLWNCSSHPGVAVLFDQNDTGNEAIP</sequence>
<accession>A0A0D2FZB4</accession>
<dbReference type="HOGENOM" id="CLU_823870_0_0_1"/>
<feature type="region of interest" description="Disordered" evidence="1">
    <location>
        <begin position="269"/>
        <end position="301"/>
    </location>
</feature>
<gene>
    <name evidence="3" type="ORF">Z519_07777</name>
</gene>
<dbReference type="GeneID" id="27700705"/>
<dbReference type="VEuPathDB" id="FungiDB:Z519_07777"/>